<feature type="compositionally biased region" description="Polar residues" evidence="1">
    <location>
        <begin position="349"/>
        <end position="373"/>
    </location>
</feature>
<dbReference type="EMBL" id="PVTE01000012">
    <property type="protein sequence ID" value="PRY36528.1"/>
    <property type="molecule type" value="Genomic_DNA"/>
</dbReference>
<proteinExistence type="predicted"/>
<sequence>MGTGMVSIDSHAAIHLQRSLLMSNKFNANALNDYSRSYARRIAADFYQQHTTISGSQILSLTPINQINLLVIGTLSTKWQADAEKFRSPYFDFTHADVEEALQHFMNVVSQHISVRREHLEPLLSDAVRRTIILIFDPRAYFDELLRNQPEFTLTADSLRQISRFTKINQFISAHLTQRMNGKPFIYVNQAIGYLDEAFAQKAHEIEHYDKFVSIFSEKVPMDVSALLRSHVPDSIPPGPSRSFFDMATESAVPPAPLVAPGADASGVDTSNTEPAQSAVSPVPTEPANAPAPSESATVMPETPKEQPLSAADTTAATTSAATTSADSASGGPMFLGGDSGPEPVAPISQPSQLSTGGISQPSVSQTNDTLNVGGTDDDELITLNDILRGKTPATTESVAETFTHAPIETVGRSISLNQKFRFINQLFNGNTAAYNQAVAELDTLNNYGQALDLIQYRYASQYSWDMNSDEVNELIDILKRRFA</sequence>
<keyword evidence="3" id="KW-1185">Reference proteome</keyword>
<organism evidence="2 3">
    <name type="scientific">Spirosoma oryzae</name>
    <dbReference type="NCBI Taxonomy" id="1469603"/>
    <lineage>
        <taxon>Bacteria</taxon>
        <taxon>Pseudomonadati</taxon>
        <taxon>Bacteroidota</taxon>
        <taxon>Cytophagia</taxon>
        <taxon>Cytophagales</taxon>
        <taxon>Cytophagaceae</taxon>
        <taxon>Spirosoma</taxon>
    </lineage>
</organism>
<name>A0A2T0ST03_9BACT</name>
<evidence type="ECO:0000256" key="1">
    <source>
        <dbReference type="SAM" id="MobiDB-lite"/>
    </source>
</evidence>
<comment type="caution">
    <text evidence="2">The sequence shown here is derived from an EMBL/GenBank/DDBJ whole genome shotgun (WGS) entry which is preliminary data.</text>
</comment>
<feature type="compositionally biased region" description="Low complexity" evidence="1">
    <location>
        <begin position="310"/>
        <end position="330"/>
    </location>
</feature>
<dbReference type="AlphaFoldDB" id="A0A2T0ST03"/>
<evidence type="ECO:0000313" key="3">
    <source>
        <dbReference type="Proteomes" id="UP000238375"/>
    </source>
</evidence>
<dbReference type="Proteomes" id="UP000238375">
    <property type="component" value="Unassembled WGS sequence"/>
</dbReference>
<feature type="compositionally biased region" description="Low complexity" evidence="1">
    <location>
        <begin position="286"/>
        <end position="298"/>
    </location>
</feature>
<gene>
    <name evidence="2" type="ORF">CLV58_112119</name>
</gene>
<protein>
    <submittedName>
        <fullName evidence="2">Uncharacterized protein</fullName>
    </submittedName>
</protein>
<feature type="compositionally biased region" description="Polar residues" evidence="1">
    <location>
        <begin position="268"/>
        <end position="280"/>
    </location>
</feature>
<reference evidence="2 3" key="1">
    <citation type="submission" date="2018-03" db="EMBL/GenBank/DDBJ databases">
        <title>Genomic Encyclopedia of Archaeal and Bacterial Type Strains, Phase II (KMG-II): from individual species to whole genera.</title>
        <authorList>
            <person name="Goeker M."/>
        </authorList>
    </citation>
    <scope>NUCLEOTIDE SEQUENCE [LARGE SCALE GENOMIC DNA]</scope>
    <source>
        <strain evidence="2 3">DSM 28354</strain>
    </source>
</reference>
<evidence type="ECO:0000313" key="2">
    <source>
        <dbReference type="EMBL" id="PRY36528.1"/>
    </source>
</evidence>
<accession>A0A2T0ST03</accession>
<feature type="region of interest" description="Disordered" evidence="1">
    <location>
        <begin position="255"/>
        <end position="377"/>
    </location>
</feature>